<dbReference type="RefSeq" id="WP_098982757.1">
    <property type="nucleotide sequence ID" value="NZ_CP077116.1"/>
</dbReference>
<dbReference type="Proteomes" id="UP000221852">
    <property type="component" value="Unassembled WGS sequence"/>
</dbReference>
<dbReference type="AlphaFoldDB" id="A0A2C6BHJ2"/>
<comment type="caution">
    <text evidence="1">The sequence shown here is derived from an EMBL/GenBank/DDBJ whole genome shotgun (WGS) entry which is preliminary data.</text>
</comment>
<protein>
    <submittedName>
        <fullName evidence="1">Uncharacterized protein</fullName>
    </submittedName>
</protein>
<name>A0A2C6BHJ2_FUSNP</name>
<evidence type="ECO:0000313" key="1">
    <source>
        <dbReference type="EMBL" id="PHI14409.1"/>
    </source>
</evidence>
<gene>
    <name evidence="1" type="ORF">CBG59_12535</name>
</gene>
<organism evidence="1 2">
    <name type="scientific">Fusobacterium nucleatum subsp. polymorphum</name>
    <name type="common">Fusobacterium polymorphum</name>
    <dbReference type="NCBI Taxonomy" id="76857"/>
    <lineage>
        <taxon>Bacteria</taxon>
        <taxon>Fusobacteriati</taxon>
        <taxon>Fusobacteriota</taxon>
        <taxon>Fusobacteriia</taxon>
        <taxon>Fusobacteriales</taxon>
        <taxon>Fusobacteriaceae</taxon>
        <taxon>Fusobacterium</taxon>
    </lineage>
</organism>
<sequence>MKKILIGLILLIESILYGMDMKEAILKDFEAVDDYTYSRAREEAEDILLFDRKYQSVFYSYDDPKRINAKRYISEIAAFYAMENIYKWDKEAIKRDNITADRFEKDFMWKLERSGYIVWCIPDAHLFGTINILNEDIAVLAVNTGAPMYENGWYLFYPLYDHYYMFLENLYYSNNIELKKFIFDINHIKYIYVDK</sequence>
<evidence type="ECO:0000313" key="2">
    <source>
        <dbReference type="Proteomes" id="UP000221852"/>
    </source>
</evidence>
<reference evidence="1 2" key="1">
    <citation type="submission" date="2017-06" db="EMBL/GenBank/DDBJ databases">
        <title>Draft genome sequence of Fusobacterium nucleatum subsp. polymorphum KCOM 1330 (=ChDC F330).</title>
        <authorList>
            <person name="Kook J.-K."/>
            <person name="Park S.-N."/>
            <person name="Lim Y.K."/>
            <person name="Roh H."/>
        </authorList>
    </citation>
    <scope>NUCLEOTIDE SEQUENCE [LARGE SCALE GENOMIC DNA]</scope>
    <source>
        <strain evidence="2">KCOM 1330 (ChDC F330)</strain>
    </source>
</reference>
<dbReference type="EMBL" id="NIRQ01000001">
    <property type="protein sequence ID" value="PHI14409.1"/>
    <property type="molecule type" value="Genomic_DNA"/>
</dbReference>
<proteinExistence type="predicted"/>
<accession>A0A2C6BHJ2</accession>